<evidence type="ECO:0000313" key="8">
    <source>
        <dbReference type="Proteomes" id="UP000095713"/>
    </source>
</evidence>
<comment type="caution">
    <text evidence="7">The sequence shown here is derived from an EMBL/GenBank/DDBJ whole genome shotgun (WGS) entry which is preliminary data.</text>
</comment>
<dbReference type="InterPro" id="IPR013249">
    <property type="entry name" value="RNA_pol_sigma70_r4_t2"/>
</dbReference>
<evidence type="ECO:0000256" key="1">
    <source>
        <dbReference type="ARBA" id="ARBA00010641"/>
    </source>
</evidence>
<dbReference type="Gene3D" id="1.10.1740.10">
    <property type="match status" value="1"/>
</dbReference>
<evidence type="ECO:0000256" key="5">
    <source>
        <dbReference type="SAM" id="Phobius"/>
    </source>
</evidence>
<dbReference type="NCBIfam" id="TIGR02937">
    <property type="entry name" value="sigma70-ECF"/>
    <property type="match status" value="1"/>
</dbReference>
<keyword evidence="4" id="KW-0804">Transcription</keyword>
<dbReference type="InterPro" id="IPR013324">
    <property type="entry name" value="RNA_pol_sigma_r3/r4-like"/>
</dbReference>
<dbReference type="Proteomes" id="UP000095713">
    <property type="component" value="Unassembled WGS sequence"/>
</dbReference>
<dbReference type="InterPro" id="IPR007627">
    <property type="entry name" value="RNA_pol_sigma70_r2"/>
</dbReference>
<evidence type="ECO:0000313" key="7">
    <source>
        <dbReference type="EMBL" id="OEJ98921.1"/>
    </source>
</evidence>
<dbReference type="InterPro" id="IPR014284">
    <property type="entry name" value="RNA_pol_sigma-70_dom"/>
</dbReference>
<evidence type="ECO:0000256" key="2">
    <source>
        <dbReference type="ARBA" id="ARBA00023015"/>
    </source>
</evidence>
<dbReference type="SUPFAM" id="SSF88946">
    <property type="entry name" value="Sigma2 domain of RNA polymerase sigma factors"/>
    <property type="match status" value="1"/>
</dbReference>
<dbReference type="SUPFAM" id="SSF88659">
    <property type="entry name" value="Sigma3 and sigma4 domains of RNA polymerase sigma factors"/>
    <property type="match status" value="1"/>
</dbReference>
<evidence type="ECO:0000259" key="6">
    <source>
        <dbReference type="PROSITE" id="PS00622"/>
    </source>
</evidence>
<dbReference type="Pfam" id="PF08281">
    <property type="entry name" value="Sigma70_r4_2"/>
    <property type="match status" value="1"/>
</dbReference>
<keyword evidence="3" id="KW-0731">Sigma factor</keyword>
<protein>
    <recommendedName>
        <fullName evidence="6">HTH luxR-type domain-containing protein</fullName>
    </recommendedName>
</protein>
<dbReference type="InterPro" id="IPR036388">
    <property type="entry name" value="WH-like_DNA-bd_sf"/>
</dbReference>
<dbReference type="STRING" id="1849968.A8C32_06955"/>
<dbReference type="CDD" id="cd06171">
    <property type="entry name" value="Sigma70_r4"/>
    <property type="match status" value="1"/>
</dbReference>
<dbReference type="EMBL" id="MDJD01000054">
    <property type="protein sequence ID" value="OEJ98921.1"/>
    <property type="molecule type" value="Genomic_DNA"/>
</dbReference>
<dbReference type="InterPro" id="IPR000792">
    <property type="entry name" value="Tscrpt_reg_LuxR_C"/>
</dbReference>
<dbReference type="SMART" id="SM00421">
    <property type="entry name" value="HTH_LUXR"/>
    <property type="match status" value="1"/>
</dbReference>
<dbReference type="InterPro" id="IPR013325">
    <property type="entry name" value="RNA_pol_sigma_r2"/>
</dbReference>
<accession>A0A1E5SII1</accession>
<dbReference type="GO" id="GO:0016987">
    <property type="term" value="F:sigma factor activity"/>
    <property type="evidence" value="ECO:0007669"/>
    <property type="project" value="UniProtKB-KW"/>
</dbReference>
<dbReference type="PRINTS" id="PR00038">
    <property type="entry name" value="HTHLUXR"/>
</dbReference>
<proteinExistence type="inferred from homology"/>
<dbReference type="GO" id="GO:0003677">
    <property type="term" value="F:DNA binding"/>
    <property type="evidence" value="ECO:0007669"/>
    <property type="project" value="InterPro"/>
</dbReference>
<keyword evidence="5" id="KW-1133">Transmembrane helix</keyword>
<organism evidence="7 8">
    <name type="scientific">Flavivirga aquatica</name>
    <dbReference type="NCBI Taxonomy" id="1849968"/>
    <lineage>
        <taxon>Bacteria</taxon>
        <taxon>Pseudomonadati</taxon>
        <taxon>Bacteroidota</taxon>
        <taxon>Flavobacteriia</taxon>
        <taxon>Flavobacteriales</taxon>
        <taxon>Flavobacteriaceae</taxon>
        <taxon>Flavivirga</taxon>
    </lineage>
</organism>
<dbReference type="RefSeq" id="WP_069831604.1">
    <property type="nucleotide sequence ID" value="NZ_MDJD01000054.1"/>
</dbReference>
<reference evidence="7 8" key="1">
    <citation type="submission" date="2016-05" db="EMBL/GenBank/DDBJ databases">
        <title>Draft Genome Sequence of Algibacter sp. Strain SK-16 Isolated from the Surface Water of Aburatsubo Inlet.</title>
        <authorList>
            <person name="Wong S.-K."/>
            <person name="Yoshizawa S."/>
            <person name="Nakajima Y."/>
            <person name="Ogura Y."/>
            <person name="Tetsuya H."/>
            <person name="Hamasaki K."/>
        </authorList>
    </citation>
    <scope>NUCLEOTIDE SEQUENCE [LARGE SCALE GENOMIC DNA]</scope>
    <source>
        <strain evidence="7 8">SK-16</strain>
    </source>
</reference>
<dbReference type="InterPro" id="IPR014327">
    <property type="entry name" value="RNA_pol_sigma70_bacteroid"/>
</dbReference>
<dbReference type="InterPro" id="IPR039425">
    <property type="entry name" value="RNA_pol_sigma-70-like"/>
</dbReference>
<dbReference type="NCBIfam" id="TIGR02985">
    <property type="entry name" value="Sig70_bacteroi1"/>
    <property type="match status" value="1"/>
</dbReference>
<keyword evidence="5" id="KW-0472">Membrane</keyword>
<feature type="domain" description="HTH luxR-type" evidence="6">
    <location>
        <begin position="140"/>
        <end position="167"/>
    </location>
</feature>
<sequence length="197" mass="23244">MEESLLINQFKTGNVKAYGILYKKYYKALVVYAKLFVKDLQTAEDLTQDTFIKLFEKRTILEIHTSFKALLYTSVRNACLNYIKREQKMVDVPDTEVERITDIEDATKVSTVEMAEKLHLAIKKLPKQNQEIFTMSRYRGYTNEEIAEELGLTKRTVETHISNALKRLRTELVNVFLIFFNFFCTFYVFLILMLSYR</sequence>
<dbReference type="GO" id="GO:0006352">
    <property type="term" value="P:DNA-templated transcription initiation"/>
    <property type="evidence" value="ECO:0007669"/>
    <property type="project" value="InterPro"/>
</dbReference>
<name>A0A1E5SII1_9FLAO</name>
<dbReference type="PROSITE" id="PS00622">
    <property type="entry name" value="HTH_LUXR_1"/>
    <property type="match status" value="1"/>
</dbReference>
<keyword evidence="2" id="KW-0805">Transcription regulation</keyword>
<dbReference type="OrthoDB" id="665981at2"/>
<dbReference type="PANTHER" id="PTHR43133:SF46">
    <property type="entry name" value="RNA POLYMERASE SIGMA-70 FACTOR ECF SUBFAMILY"/>
    <property type="match status" value="1"/>
</dbReference>
<comment type="similarity">
    <text evidence="1">Belongs to the sigma-70 factor family. ECF subfamily.</text>
</comment>
<dbReference type="Gene3D" id="1.10.10.10">
    <property type="entry name" value="Winged helix-like DNA-binding domain superfamily/Winged helix DNA-binding domain"/>
    <property type="match status" value="1"/>
</dbReference>
<evidence type="ECO:0000256" key="3">
    <source>
        <dbReference type="ARBA" id="ARBA00023082"/>
    </source>
</evidence>
<keyword evidence="8" id="KW-1185">Reference proteome</keyword>
<evidence type="ECO:0000256" key="4">
    <source>
        <dbReference type="ARBA" id="ARBA00023163"/>
    </source>
</evidence>
<dbReference type="PANTHER" id="PTHR43133">
    <property type="entry name" value="RNA POLYMERASE ECF-TYPE SIGMA FACTO"/>
    <property type="match status" value="1"/>
</dbReference>
<keyword evidence="5" id="KW-0812">Transmembrane</keyword>
<feature type="transmembrane region" description="Helical" evidence="5">
    <location>
        <begin position="172"/>
        <end position="196"/>
    </location>
</feature>
<gene>
    <name evidence="7" type="ORF">A8C32_06955</name>
</gene>
<dbReference type="Pfam" id="PF04542">
    <property type="entry name" value="Sigma70_r2"/>
    <property type="match status" value="1"/>
</dbReference>
<dbReference type="AlphaFoldDB" id="A0A1E5SII1"/>